<evidence type="ECO:0000256" key="1">
    <source>
        <dbReference type="ARBA" id="ARBA00000213"/>
    </source>
</evidence>
<dbReference type="PROSITE" id="PS52038">
    <property type="entry name" value="TOPO_IB_2"/>
    <property type="match status" value="1"/>
</dbReference>
<dbReference type="Proteomes" id="UP000673447">
    <property type="component" value="Unassembled WGS sequence"/>
</dbReference>
<dbReference type="Pfam" id="PF21338">
    <property type="entry name" value="Top1B_N_bact"/>
    <property type="match status" value="1"/>
</dbReference>
<dbReference type="GO" id="GO:0003917">
    <property type="term" value="F:DNA topoisomerase type I (single strand cut, ATP-independent) activity"/>
    <property type="evidence" value="ECO:0007669"/>
    <property type="project" value="UniProtKB-EC"/>
</dbReference>
<gene>
    <name evidence="9" type="ORF">J5837_03145</name>
</gene>
<comment type="caution">
    <text evidence="9">The sequence shown here is derived from an EMBL/GenBank/DDBJ whole genome shotgun (WGS) entry which is preliminary data.</text>
</comment>
<protein>
    <recommendedName>
        <fullName evidence="3">DNA topoisomerase</fullName>
        <ecNumber evidence="3">5.6.2.1</ecNumber>
    </recommendedName>
</protein>
<dbReference type="Pfam" id="PF01028">
    <property type="entry name" value="Topoisom_I"/>
    <property type="match status" value="1"/>
</dbReference>
<dbReference type="GO" id="GO:0003677">
    <property type="term" value="F:DNA binding"/>
    <property type="evidence" value="ECO:0007669"/>
    <property type="project" value="UniProtKB-KW"/>
</dbReference>
<evidence type="ECO:0000313" key="9">
    <source>
        <dbReference type="EMBL" id="MBP3983409.1"/>
    </source>
</evidence>
<dbReference type="InterPro" id="IPR011010">
    <property type="entry name" value="DNA_brk_join_enz"/>
</dbReference>
<dbReference type="GO" id="GO:0006265">
    <property type="term" value="P:DNA topological change"/>
    <property type="evidence" value="ECO:0007669"/>
    <property type="project" value="InterPro"/>
</dbReference>
<dbReference type="SUPFAM" id="SSF56349">
    <property type="entry name" value="DNA breaking-rejoining enzymes"/>
    <property type="match status" value="1"/>
</dbReference>
<comment type="similarity">
    <text evidence="2">Belongs to the type IB topoisomerase family.</text>
</comment>
<comment type="catalytic activity">
    <reaction evidence="1">
        <text>ATP-independent breakage of single-stranded DNA, followed by passage and rejoining.</text>
        <dbReference type="EC" id="5.6.2.1"/>
    </reaction>
</comment>
<reference evidence="9" key="1">
    <citation type="journal article" date="2016" name="Int. J. Syst. Evol. Microbiol.">
        <title>Pseudoxanthomonas helianthi sp. nov., isolated from roots of Jerusalem artichoke (Helianthus tuberosus).</title>
        <authorList>
            <person name="Kittiwongwattana C."/>
            <person name="Thawai C."/>
        </authorList>
    </citation>
    <scope>NUCLEOTIDE SEQUENCE</scope>
    <source>
        <strain evidence="9">110414</strain>
    </source>
</reference>
<evidence type="ECO:0000259" key="7">
    <source>
        <dbReference type="Pfam" id="PF01028"/>
    </source>
</evidence>
<dbReference type="PRINTS" id="PR00416">
    <property type="entry name" value="EUTPISMRASEI"/>
</dbReference>
<evidence type="ECO:0000256" key="5">
    <source>
        <dbReference type="ARBA" id="ARBA00023125"/>
    </source>
</evidence>
<organism evidence="9 10">
    <name type="scientific">Pseudoxanthomonas helianthi</name>
    <dbReference type="NCBI Taxonomy" id="1453541"/>
    <lineage>
        <taxon>Bacteria</taxon>
        <taxon>Pseudomonadati</taxon>
        <taxon>Pseudomonadota</taxon>
        <taxon>Gammaproteobacteria</taxon>
        <taxon>Lysobacterales</taxon>
        <taxon>Lysobacteraceae</taxon>
        <taxon>Pseudoxanthomonas</taxon>
    </lineage>
</organism>
<keyword evidence="6" id="KW-0413">Isomerase</keyword>
<dbReference type="InterPro" id="IPR013500">
    <property type="entry name" value="TopoI_cat_euk"/>
</dbReference>
<sequence>MALVYTSDTQPGLRRRRAGRGFVYIRPDGRPLRDRKTLARIRELAIPPAYEDVWICPDPHGHLQATGRDARGRKQYRYHRDWQSERGQHKYDRMVAFAEALPQLRRRINADLALPGFPRQKVVALVVALLGQTLLRVGNASYQKQNGSYGITTLRNVHTHFVASGRVQFAFRGKGGKPVEAVVNDARLVRLVRRCQQLPGQALFQYRENGTVQRIGSDDVNEYLRTHLGGPFTAKDFRTWGATLFAFKLLAAIDPPPQEDEAGRTRVRQEVLRQTAALLGNTPRICAKSYVDPGVFDGWERGRLQQAARRARGPRQWEQAAIRFLKRMHRAG</sequence>
<keyword evidence="4" id="KW-0799">Topoisomerase</keyword>
<dbReference type="Gene3D" id="1.10.132.120">
    <property type="match status" value="1"/>
</dbReference>
<evidence type="ECO:0000256" key="4">
    <source>
        <dbReference type="ARBA" id="ARBA00023029"/>
    </source>
</evidence>
<evidence type="ECO:0000256" key="3">
    <source>
        <dbReference type="ARBA" id="ARBA00012891"/>
    </source>
</evidence>
<dbReference type="InterPro" id="IPR001631">
    <property type="entry name" value="TopoI"/>
</dbReference>
<dbReference type="Gene3D" id="3.30.66.10">
    <property type="entry name" value="DNA topoisomerase I domain"/>
    <property type="match status" value="1"/>
</dbReference>
<keyword evidence="10" id="KW-1185">Reference proteome</keyword>
<keyword evidence="5" id="KW-0238">DNA-binding</keyword>
<proteinExistence type="inferred from homology"/>
<evidence type="ECO:0000256" key="6">
    <source>
        <dbReference type="ARBA" id="ARBA00023235"/>
    </source>
</evidence>
<dbReference type="EC" id="5.6.2.1" evidence="3"/>
<evidence type="ECO:0000256" key="2">
    <source>
        <dbReference type="ARBA" id="ARBA00006645"/>
    </source>
</evidence>
<dbReference type="AlphaFoldDB" id="A0A940WYZ2"/>
<dbReference type="InterPro" id="IPR014711">
    <property type="entry name" value="TopoI_cat_a-hlx-sub_euk"/>
</dbReference>
<dbReference type="EMBL" id="JAGKTC010000001">
    <property type="protein sequence ID" value="MBP3983409.1"/>
    <property type="molecule type" value="Genomic_DNA"/>
</dbReference>
<name>A0A940WYZ2_9GAMM</name>
<dbReference type="Gene3D" id="3.90.15.10">
    <property type="entry name" value="Topoisomerase I, Chain A, domain 3"/>
    <property type="match status" value="1"/>
</dbReference>
<reference evidence="9" key="2">
    <citation type="submission" date="2021-03" db="EMBL/GenBank/DDBJ databases">
        <authorList>
            <person name="Cao W."/>
        </authorList>
    </citation>
    <scope>NUCLEOTIDE SEQUENCE</scope>
    <source>
        <strain evidence="9">110414</strain>
    </source>
</reference>
<feature type="domain" description="DNA topoisomerase I catalytic core eukaryotic-type" evidence="7">
    <location>
        <begin position="82"/>
        <end position="285"/>
    </location>
</feature>
<evidence type="ECO:0000313" key="10">
    <source>
        <dbReference type="Proteomes" id="UP000673447"/>
    </source>
</evidence>
<accession>A0A940WYZ2</accession>
<feature type="domain" description="DNA topoisomerase IB N-terminal" evidence="8">
    <location>
        <begin position="21"/>
        <end position="69"/>
    </location>
</feature>
<dbReference type="SUPFAM" id="SSF55869">
    <property type="entry name" value="DNA topoisomerase I domain"/>
    <property type="match status" value="1"/>
</dbReference>
<dbReference type="InterPro" id="IPR049331">
    <property type="entry name" value="Top1B_N_bact"/>
</dbReference>
<dbReference type="RefSeq" id="WP_210535262.1">
    <property type="nucleotide sequence ID" value="NZ_JAGKTC010000001.1"/>
</dbReference>
<evidence type="ECO:0000259" key="8">
    <source>
        <dbReference type="Pfam" id="PF21338"/>
    </source>
</evidence>
<dbReference type="InterPro" id="IPR035447">
    <property type="entry name" value="DNA_topo_I_N_sf"/>
</dbReference>